<dbReference type="RefSeq" id="WP_377349626.1">
    <property type="nucleotide sequence ID" value="NZ_JBHLTP010000012.1"/>
</dbReference>
<sequence length="62" mass="7356">MRGTALLHNEHEELLLVEQVDSKTYAMWKIAGGFKCSFVQNKTEHFDVYYYTSHDIDFDYGY</sequence>
<proteinExistence type="predicted"/>
<reference evidence="1 2" key="1">
    <citation type="submission" date="2024-09" db="EMBL/GenBank/DDBJ databases">
        <authorList>
            <person name="Sun Q."/>
            <person name="Mori K."/>
        </authorList>
    </citation>
    <scope>NUCLEOTIDE SEQUENCE [LARGE SCALE GENOMIC DNA]</scope>
    <source>
        <strain evidence="1 2">NCAIM B.02529</strain>
    </source>
</reference>
<keyword evidence="2" id="KW-1185">Reference proteome</keyword>
<dbReference type="Proteomes" id="UP001589836">
    <property type="component" value="Unassembled WGS sequence"/>
</dbReference>
<gene>
    <name evidence="1" type="ORF">ACFFGV_15500</name>
</gene>
<protein>
    <submittedName>
        <fullName evidence="1">Uncharacterized protein</fullName>
    </submittedName>
</protein>
<dbReference type="EMBL" id="JBHLTP010000012">
    <property type="protein sequence ID" value="MFC0524984.1"/>
    <property type="molecule type" value="Genomic_DNA"/>
</dbReference>
<comment type="caution">
    <text evidence="1">The sequence shown here is derived from an EMBL/GenBank/DDBJ whole genome shotgun (WGS) entry which is preliminary data.</text>
</comment>
<evidence type="ECO:0000313" key="1">
    <source>
        <dbReference type="EMBL" id="MFC0524984.1"/>
    </source>
</evidence>
<evidence type="ECO:0000313" key="2">
    <source>
        <dbReference type="Proteomes" id="UP001589836"/>
    </source>
</evidence>
<accession>A0ABV6LRU4</accession>
<organism evidence="1 2">
    <name type="scientific">Pontibacillus salicampi</name>
    <dbReference type="NCBI Taxonomy" id="1449801"/>
    <lineage>
        <taxon>Bacteria</taxon>
        <taxon>Bacillati</taxon>
        <taxon>Bacillota</taxon>
        <taxon>Bacilli</taxon>
        <taxon>Bacillales</taxon>
        <taxon>Bacillaceae</taxon>
        <taxon>Pontibacillus</taxon>
    </lineage>
</organism>
<name>A0ABV6LRU4_9BACI</name>